<evidence type="ECO:0000313" key="1">
    <source>
        <dbReference type="EMBL" id="GAA5530973.1"/>
    </source>
</evidence>
<dbReference type="EMBL" id="BAABRU010000028">
    <property type="protein sequence ID" value="GAA5530973.1"/>
    <property type="molecule type" value="Genomic_DNA"/>
</dbReference>
<dbReference type="Proteomes" id="UP001428290">
    <property type="component" value="Unassembled WGS sequence"/>
</dbReference>
<gene>
    <name evidence="1" type="ORF">Hgul01_04797</name>
</gene>
<organism evidence="1 2">
    <name type="scientific">Herpetosiphon gulosus</name>
    <dbReference type="NCBI Taxonomy" id="1973496"/>
    <lineage>
        <taxon>Bacteria</taxon>
        <taxon>Bacillati</taxon>
        <taxon>Chloroflexota</taxon>
        <taxon>Chloroflexia</taxon>
        <taxon>Herpetosiphonales</taxon>
        <taxon>Herpetosiphonaceae</taxon>
        <taxon>Herpetosiphon</taxon>
    </lineage>
</organism>
<comment type="caution">
    <text evidence="1">The sequence shown here is derived from an EMBL/GenBank/DDBJ whole genome shotgun (WGS) entry which is preliminary data.</text>
</comment>
<reference evidence="1 2" key="1">
    <citation type="submission" date="2024-02" db="EMBL/GenBank/DDBJ databases">
        <title>Herpetosiphon gulosus NBRC 112829.</title>
        <authorList>
            <person name="Ichikawa N."/>
            <person name="Katano-Makiyama Y."/>
            <person name="Hidaka K."/>
        </authorList>
    </citation>
    <scope>NUCLEOTIDE SEQUENCE [LARGE SCALE GENOMIC DNA]</scope>
    <source>
        <strain evidence="1 2">NBRC 112829</strain>
    </source>
</reference>
<proteinExistence type="predicted"/>
<protein>
    <submittedName>
        <fullName evidence="1">Uncharacterized protein</fullName>
    </submittedName>
</protein>
<accession>A0ABP9X6G7</accession>
<dbReference type="RefSeq" id="WP_345724561.1">
    <property type="nucleotide sequence ID" value="NZ_BAABRU010000028.1"/>
</dbReference>
<keyword evidence="2" id="KW-1185">Reference proteome</keyword>
<name>A0ABP9X6G7_9CHLR</name>
<evidence type="ECO:0000313" key="2">
    <source>
        <dbReference type="Proteomes" id="UP001428290"/>
    </source>
</evidence>
<sequence>MGRFDRWFGAGVTDPTVAARQRAAAWGVFLAAQRAALPPRPVGDGVPSSTDPAFVAGGMAPVRSPLAAPATATTTVLVIEDGEEVV</sequence>